<reference evidence="1 2" key="1">
    <citation type="submission" date="2021-06" db="EMBL/GenBank/DDBJ databases">
        <authorList>
            <person name="Palmer J.M."/>
        </authorList>
    </citation>
    <scope>NUCLEOTIDE SEQUENCE [LARGE SCALE GENOMIC DNA]</scope>
    <source>
        <strain evidence="2">if_2019</strain>
        <tissue evidence="1">Muscle</tissue>
    </source>
</reference>
<sequence length="101" mass="10974">MQRRCELACSARLCCATVLTGTSNSSVSGPQRDSLDVKAANKERQTIISTVSLLSCRCTESVACMCKQITPEKLPHKQFQAVVPILRHNAHGPTVSRMAIC</sequence>
<keyword evidence="2" id="KW-1185">Reference proteome</keyword>
<name>A0ABV0URJ5_9TELE</name>
<evidence type="ECO:0000313" key="2">
    <source>
        <dbReference type="Proteomes" id="UP001482620"/>
    </source>
</evidence>
<proteinExistence type="predicted"/>
<dbReference type="Proteomes" id="UP001482620">
    <property type="component" value="Unassembled WGS sequence"/>
</dbReference>
<evidence type="ECO:0008006" key="3">
    <source>
        <dbReference type="Google" id="ProtNLM"/>
    </source>
</evidence>
<dbReference type="EMBL" id="JAHRIQ010079059">
    <property type="protein sequence ID" value="MEQ2246442.1"/>
    <property type="molecule type" value="Genomic_DNA"/>
</dbReference>
<accession>A0ABV0URJ5</accession>
<organism evidence="1 2">
    <name type="scientific">Ilyodon furcidens</name>
    <name type="common">goldbreast splitfin</name>
    <dbReference type="NCBI Taxonomy" id="33524"/>
    <lineage>
        <taxon>Eukaryota</taxon>
        <taxon>Metazoa</taxon>
        <taxon>Chordata</taxon>
        <taxon>Craniata</taxon>
        <taxon>Vertebrata</taxon>
        <taxon>Euteleostomi</taxon>
        <taxon>Actinopterygii</taxon>
        <taxon>Neopterygii</taxon>
        <taxon>Teleostei</taxon>
        <taxon>Neoteleostei</taxon>
        <taxon>Acanthomorphata</taxon>
        <taxon>Ovalentaria</taxon>
        <taxon>Atherinomorphae</taxon>
        <taxon>Cyprinodontiformes</taxon>
        <taxon>Goodeidae</taxon>
        <taxon>Ilyodon</taxon>
    </lineage>
</organism>
<protein>
    <recommendedName>
        <fullName evidence="3">Secreted protein</fullName>
    </recommendedName>
</protein>
<gene>
    <name evidence="1" type="ORF">ILYODFUR_038462</name>
</gene>
<comment type="caution">
    <text evidence="1">The sequence shown here is derived from an EMBL/GenBank/DDBJ whole genome shotgun (WGS) entry which is preliminary data.</text>
</comment>
<evidence type="ECO:0000313" key="1">
    <source>
        <dbReference type="EMBL" id="MEQ2246442.1"/>
    </source>
</evidence>